<comment type="catalytic activity">
    <reaction evidence="9 10">
        <text>tRNA(Pro) + L-proline + ATP = L-prolyl-tRNA(Pro) + AMP + diphosphate</text>
        <dbReference type="Rhea" id="RHEA:14305"/>
        <dbReference type="Rhea" id="RHEA-COMP:9700"/>
        <dbReference type="Rhea" id="RHEA-COMP:9702"/>
        <dbReference type="ChEBI" id="CHEBI:30616"/>
        <dbReference type="ChEBI" id="CHEBI:33019"/>
        <dbReference type="ChEBI" id="CHEBI:60039"/>
        <dbReference type="ChEBI" id="CHEBI:78442"/>
        <dbReference type="ChEBI" id="CHEBI:78532"/>
        <dbReference type="ChEBI" id="CHEBI:456215"/>
        <dbReference type="EC" id="6.1.1.15"/>
    </reaction>
</comment>
<comment type="similarity">
    <text evidence="10">Belongs to the class-II aminoacyl-tRNA synthetase family. ProS type 1 subfamily.</text>
</comment>
<gene>
    <name evidence="10 12" type="primary">proS</name>
    <name evidence="12" type="ordered locus">TPEGAU_0160</name>
</gene>
<dbReference type="Gene3D" id="3.40.50.800">
    <property type="entry name" value="Anticodon-binding domain"/>
    <property type="match status" value="1"/>
</dbReference>
<evidence type="ECO:0000313" key="13">
    <source>
        <dbReference type="Proteomes" id="UP000008192"/>
    </source>
</evidence>
<keyword evidence="8 10" id="KW-0030">Aminoacyl-tRNA synthetase</keyword>
<dbReference type="GO" id="GO:0005829">
    <property type="term" value="C:cytosol"/>
    <property type="evidence" value="ECO:0007669"/>
    <property type="project" value="TreeGrafter"/>
</dbReference>
<evidence type="ECO:0000256" key="9">
    <source>
        <dbReference type="ARBA" id="ARBA00047671"/>
    </source>
</evidence>
<dbReference type="NCBIfam" id="TIGR00409">
    <property type="entry name" value="proS_fam_II"/>
    <property type="match status" value="1"/>
</dbReference>
<dbReference type="AlphaFoldDB" id="A0AAU8Q2N7"/>
<dbReference type="InterPro" id="IPR006195">
    <property type="entry name" value="aa-tRNA-synth_II"/>
</dbReference>
<dbReference type="PANTHER" id="PTHR42753">
    <property type="entry name" value="MITOCHONDRIAL RIBOSOME PROTEIN L39/PROLYL-TRNA LIGASE FAMILY MEMBER"/>
    <property type="match status" value="1"/>
</dbReference>
<protein>
    <recommendedName>
        <fullName evidence="10">Proline--tRNA ligase</fullName>
        <ecNumber evidence="10">6.1.1.15</ecNumber>
    </recommendedName>
    <alternativeName>
        <fullName evidence="10">Prolyl-tRNA synthetase</fullName>
        <shortName evidence="10">ProRS</shortName>
    </alternativeName>
</protein>
<dbReference type="Gene3D" id="3.90.960.10">
    <property type="entry name" value="YbaK/aminoacyl-tRNA synthetase-associated domain"/>
    <property type="match status" value="1"/>
</dbReference>
<keyword evidence="3 10" id="KW-0963">Cytoplasm</keyword>
<dbReference type="InterPro" id="IPR007214">
    <property type="entry name" value="YbaK/aa-tRNA-synth-assoc-dom"/>
</dbReference>
<dbReference type="GO" id="GO:0004827">
    <property type="term" value="F:proline-tRNA ligase activity"/>
    <property type="evidence" value="ECO:0007669"/>
    <property type="project" value="UniProtKB-UniRule"/>
</dbReference>
<dbReference type="CDD" id="cd04334">
    <property type="entry name" value="ProRS-INS"/>
    <property type="match status" value="1"/>
</dbReference>
<sequence length="619" mass="68453">MKMSAFFAPTLRSAPADATIASHQLLMRAGYVRKIANGLFAYLPLGLRVRHKIEAIIREELEAIGCLECTAPVVTPAELWKESGRWYRMGAELLRAKNRLDHELLFSPTAEESFTALVRGDCTSYKHFPLSLYQINAKYRDEIRPRYGLMRAREFTMADAYSFHTDCACLARTYEKFAHAYRAIFRRIGLSVIAVHAHLGAMGGQESEEFMVESAVGDNTLLLCPHCTYAANCEKAVGQRPLPDTHDTHLKDEHEGSDLKTPAAMREVHTPHVKTIEELEHFLHVPAHRCIKTLIYRIDTVPQAAGHFVAVCIRGDLELNESKLEALLRVPSVVLATEQEVYALSGTPVGFIGPVGLAQRAAAAYAARTPAFFPSAAEPASVTSDIPFFSLVADQSVMAMHNAITGALKVDTHLVQVEPGRDFVPDAVADLMLVRAGDRCIHCGAPLYEKKGNELGHLFKLGDKYTRSMHLTFTDEQGVRQFPLMGCYGIGLDRTLASVVENHHDTRGISWPLAISPYAVVLIPIPHTQAPYAAAEALYVQLRTRGVEVLFDDRAERPGVKFADADLIGIPLRVVLSAKTLPRVECTTRCGAHTYFFTQEEASEHIARLLEQLASPESS</sequence>
<dbReference type="InterPro" id="IPR045864">
    <property type="entry name" value="aa-tRNA-synth_II/BPL/LPL"/>
</dbReference>
<keyword evidence="6 10" id="KW-0067">ATP-binding</keyword>
<dbReference type="EMBL" id="CP002376">
    <property type="protein sequence ID" value="AEZ59423.1"/>
    <property type="molecule type" value="Genomic_DNA"/>
</dbReference>
<evidence type="ECO:0000256" key="2">
    <source>
        <dbReference type="ARBA" id="ARBA00011738"/>
    </source>
</evidence>
<dbReference type="InterPro" id="IPR004154">
    <property type="entry name" value="Anticodon-bd"/>
</dbReference>
<evidence type="ECO:0000256" key="5">
    <source>
        <dbReference type="ARBA" id="ARBA00022741"/>
    </source>
</evidence>
<dbReference type="PANTHER" id="PTHR42753:SF2">
    <property type="entry name" value="PROLINE--TRNA LIGASE"/>
    <property type="match status" value="1"/>
</dbReference>
<dbReference type="SUPFAM" id="SSF55826">
    <property type="entry name" value="YbaK/ProRS associated domain"/>
    <property type="match status" value="1"/>
</dbReference>
<dbReference type="PRINTS" id="PR01046">
    <property type="entry name" value="TRNASYNTHPRO"/>
</dbReference>
<dbReference type="SUPFAM" id="SSF52954">
    <property type="entry name" value="Class II aaRS ABD-related"/>
    <property type="match status" value="1"/>
</dbReference>
<dbReference type="InterPro" id="IPR036621">
    <property type="entry name" value="Anticodon-bd_dom_sf"/>
</dbReference>
<name>A0AAU8Q2N7_TREPG</name>
<dbReference type="InterPro" id="IPR002316">
    <property type="entry name" value="Pro-tRNA-ligase_IIa"/>
</dbReference>
<dbReference type="Pfam" id="PF04073">
    <property type="entry name" value="tRNA_edit"/>
    <property type="match status" value="1"/>
</dbReference>
<evidence type="ECO:0000256" key="7">
    <source>
        <dbReference type="ARBA" id="ARBA00022917"/>
    </source>
</evidence>
<comment type="function">
    <text evidence="10">Catalyzes the attachment of proline to tRNA(Pro) in a two-step reaction: proline is first activated by ATP to form Pro-AMP and then transferred to the acceptor end of tRNA(Pro). As ProRS can inadvertently accommodate and process non-cognate amino acids such as alanine and cysteine, to avoid such errors it has two additional distinct editing activities against alanine. One activity is designated as 'pretransfer' editing and involves the tRNA(Pro)-independent hydrolysis of activated Ala-AMP. The other activity is designated 'posttransfer' editing and involves deacylation of mischarged Ala-tRNA(Pro). The misacylated Cys-tRNA(Pro) is not edited by ProRS.</text>
</comment>
<evidence type="ECO:0000256" key="4">
    <source>
        <dbReference type="ARBA" id="ARBA00022598"/>
    </source>
</evidence>
<dbReference type="InterPro" id="IPR036754">
    <property type="entry name" value="YbaK/aa-tRNA-synt-asso_dom_sf"/>
</dbReference>
<accession>A0AAU8Q2N7</accession>
<dbReference type="InterPro" id="IPR004500">
    <property type="entry name" value="Pro-tRNA-synth_IIa_bac-type"/>
</dbReference>
<dbReference type="InterPro" id="IPR050062">
    <property type="entry name" value="Pro-tRNA_synthetase"/>
</dbReference>
<dbReference type="Proteomes" id="UP000008192">
    <property type="component" value="Chromosome"/>
</dbReference>
<dbReference type="NCBIfam" id="NF006625">
    <property type="entry name" value="PRK09194.1"/>
    <property type="match status" value="1"/>
</dbReference>
<dbReference type="GO" id="GO:0002161">
    <property type="term" value="F:aminoacyl-tRNA deacylase activity"/>
    <property type="evidence" value="ECO:0007669"/>
    <property type="project" value="InterPro"/>
</dbReference>
<dbReference type="SUPFAM" id="SSF55681">
    <property type="entry name" value="Class II aaRS and biotin synthetases"/>
    <property type="match status" value="1"/>
</dbReference>
<keyword evidence="4 10" id="KW-0436">Ligase</keyword>
<evidence type="ECO:0000313" key="12">
    <source>
        <dbReference type="EMBL" id="AEZ59423.1"/>
    </source>
</evidence>
<dbReference type="InterPro" id="IPR002314">
    <property type="entry name" value="aa-tRNA-synt_IIb"/>
</dbReference>
<dbReference type="InterPro" id="IPR044140">
    <property type="entry name" value="ProRS_anticodon_short"/>
</dbReference>
<dbReference type="PROSITE" id="PS50862">
    <property type="entry name" value="AA_TRNA_LIGASE_II"/>
    <property type="match status" value="1"/>
</dbReference>
<evidence type="ECO:0000256" key="6">
    <source>
        <dbReference type="ARBA" id="ARBA00022840"/>
    </source>
</evidence>
<dbReference type="Pfam" id="PF03129">
    <property type="entry name" value="HGTP_anticodon"/>
    <property type="match status" value="1"/>
</dbReference>
<dbReference type="KEGG" id="tpg:TPEGAU_0160"/>
<keyword evidence="5 10" id="KW-0547">Nucleotide-binding</keyword>
<dbReference type="InterPro" id="IPR033730">
    <property type="entry name" value="ProRS_core_prok"/>
</dbReference>
<dbReference type="Gene3D" id="3.30.930.10">
    <property type="entry name" value="Bira Bifunctional Protein, Domain 2"/>
    <property type="match status" value="2"/>
</dbReference>
<dbReference type="InterPro" id="IPR023717">
    <property type="entry name" value="Pro-tRNA-Synthase_IIa_type1"/>
</dbReference>
<dbReference type="HAMAP" id="MF_01569">
    <property type="entry name" value="Pro_tRNA_synth_type1"/>
    <property type="match status" value="1"/>
</dbReference>
<comment type="subcellular location">
    <subcellularLocation>
        <location evidence="1 10">Cytoplasm</location>
    </subcellularLocation>
</comment>
<comment type="domain">
    <text evidence="10">Consists of three domains: the N-terminal catalytic domain, the editing domain and the C-terminal anticodon-binding domain.</text>
</comment>
<dbReference type="Pfam" id="PF00587">
    <property type="entry name" value="tRNA-synt_2b"/>
    <property type="match status" value="1"/>
</dbReference>
<evidence type="ECO:0000256" key="10">
    <source>
        <dbReference type="HAMAP-Rule" id="MF_01569"/>
    </source>
</evidence>
<reference evidence="13" key="1">
    <citation type="journal article" date="2012" name="PLoS Negl. Trop. Dis.">
        <title>Whole genome sequences of three Treponema pallidum ssp. pertenue strains: yaws and syphilis treponemes differ in less than 0.2% of the genome sequence.</title>
        <authorList>
            <person name="Cejkova D."/>
            <person name="Zobanikova M."/>
            <person name="Chen L."/>
            <person name="Pospisilova P."/>
            <person name="Strouhal M."/>
            <person name="Qin X."/>
            <person name="Mikalova L."/>
            <person name="Norris S.J."/>
            <person name="Muzny D.M."/>
            <person name="Gibbs R.A."/>
            <person name="Fulton L.L."/>
            <person name="Sodergren E."/>
            <person name="Weinstock G.M."/>
            <person name="Smajs D."/>
        </authorList>
    </citation>
    <scope>NUCLEOTIDE SEQUENCE [LARGE SCALE GENOMIC DNA]</scope>
    <source>
        <strain evidence="13">Gauthier</strain>
    </source>
</reference>
<dbReference type="CDD" id="cd00861">
    <property type="entry name" value="ProRS_anticodon_short"/>
    <property type="match status" value="1"/>
</dbReference>
<evidence type="ECO:0000256" key="1">
    <source>
        <dbReference type="ARBA" id="ARBA00004496"/>
    </source>
</evidence>
<dbReference type="EC" id="6.1.1.15" evidence="10"/>
<feature type="domain" description="Aminoacyl-transfer RNA synthetases class-II family profile" evidence="11">
    <location>
        <begin position="46"/>
        <end position="512"/>
    </location>
</feature>
<comment type="subunit">
    <text evidence="2 10">Homodimer.</text>
</comment>
<proteinExistence type="inferred from homology"/>
<evidence type="ECO:0000256" key="3">
    <source>
        <dbReference type="ARBA" id="ARBA00022490"/>
    </source>
</evidence>
<dbReference type="CDD" id="cd00779">
    <property type="entry name" value="ProRS_core_prok"/>
    <property type="match status" value="1"/>
</dbReference>
<keyword evidence="7 10" id="KW-0648">Protein biosynthesis</keyword>
<dbReference type="GO" id="GO:0006433">
    <property type="term" value="P:prolyl-tRNA aminoacylation"/>
    <property type="evidence" value="ECO:0007669"/>
    <property type="project" value="UniProtKB-UniRule"/>
</dbReference>
<dbReference type="GO" id="GO:0005524">
    <property type="term" value="F:ATP binding"/>
    <property type="evidence" value="ECO:0007669"/>
    <property type="project" value="UniProtKB-UniRule"/>
</dbReference>
<evidence type="ECO:0000259" key="11">
    <source>
        <dbReference type="PROSITE" id="PS50862"/>
    </source>
</evidence>
<evidence type="ECO:0000256" key="8">
    <source>
        <dbReference type="ARBA" id="ARBA00023146"/>
    </source>
</evidence>
<organism evidence="12 13">
    <name type="scientific">Treponema pallidum subsp. pertenue (strain Gauthier)</name>
    <dbReference type="NCBI Taxonomy" id="491080"/>
    <lineage>
        <taxon>Bacteria</taxon>
        <taxon>Pseudomonadati</taxon>
        <taxon>Spirochaetota</taxon>
        <taxon>Spirochaetia</taxon>
        <taxon>Spirochaetales</taxon>
        <taxon>Treponemataceae</taxon>
        <taxon>Treponema</taxon>
    </lineage>
</organism>